<dbReference type="AlphaFoldDB" id="A0AAV7R1W4"/>
<feature type="compositionally biased region" description="Polar residues" evidence="1">
    <location>
        <begin position="48"/>
        <end position="58"/>
    </location>
</feature>
<protein>
    <submittedName>
        <fullName evidence="2">Uncharacterized protein</fullName>
    </submittedName>
</protein>
<sequence length="64" mass="6901">GGGGAALSSSKACDIPSLTRCFFPPFWLIRHFLETPQACPRTPRSDPSALNGTPTNVSERMVPR</sequence>
<reference evidence="2" key="1">
    <citation type="journal article" date="2022" name="bioRxiv">
        <title>Sequencing and chromosome-scale assembly of the giantPleurodeles waltlgenome.</title>
        <authorList>
            <person name="Brown T."/>
            <person name="Elewa A."/>
            <person name="Iarovenko S."/>
            <person name="Subramanian E."/>
            <person name="Araus A.J."/>
            <person name="Petzold A."/>
            <person name="Susuki M."/>
            <person name="Suzuki K.-i.T."/>
            <person name="Hayashi T."/>
            <person name="Toyoda A."/>
            <person name="Oliveira C."/>
            <person name="Osipova E."/>
            <person name="Leigh N.D."/>
            <person name="Simon A."/>
            <person name="Yun M.H."/>
        </authorList>
    </citation>
    <scope>NUCLEOTIDE SEQUENCE</scope>
    <source>
        <strain evidence="2">20211129_DDA</strain>
        <tissue evidence="2">Liver</tissue>
    </source>
</reference>
<keyword evidence="3" id="KW-1185">Reference proteome</keyword>
<gene>
    <name evidence="2" type="ORF">NDU88_012528</name>
</gene>
<dbReference type="EMBL" id="JANPWB010000010">
    <property type="protein sequence ID" value="KAJ1146250.1"/>
    <property type="molecule type" value="Genomic_DNA"/>
</dbReference>
<organism evidence="2 3">
    <name type="scientific">Pleurodeles waltl</name>
    <name type="common">Iberian ribbed newt</name>
    <dbReference type="NCBI Taxonomy" id="8319"/>
    <lineage>
        <taxon>Eukaryota</taxon>
        <taxon>Metazoa</taxon>
        <taxon>Chordata</taxon>
        <taxon>Craniata</taxon>
        <taxon>Vertebrata</taxon>
        <taxon>Euteleostomi</taxon>
        <taxon>Amphibia</taxon>
        <taxon>Batrachia</taxon>
        <taxon>Caudata</taxon>
        <taxon>Salamandroidea</taxon>
        <taxon>Salamandridae</taxon>
        <taxon>Pleurodelinae</taxon>
        <taxon>Pleurodeles</taxon>
    </lineage>
</organism>
<feature type="non-terminal residue" evidence="2">
    <location>
        <position position="1"/>
    </location>
</feature>
<evidence type="ECO:0000313" key="3">
    <source>
        <dbReference type="Proteomes" id="UP001066276"/>
    </source>
</evidence>
<comment type="caution">
    <text evidence="2">The sequence shown here is derived from an EMBL/GenBank/DDBJ whole genome shotgun (WGS) entry which is preliminary data.</text>
</comment>
<name>A0AAV7R1W4_PLEWA</name>
<dbReference type="Proteomes" id="UP001066276">
    <property type="component" value="Chromosome 6"/>
</dbReference>
<evidence type="ECO:0000256" key="1">
    <source>
        <dbReference type="SAM" id="MobiDB-lite"/>
    </source>
</evidence>
<feature type="region of interest" description="Disordered" evidence="1">
    <location>
        <begin position="38"/>
        <end position="64"/>
    </location>
</feature>
<proteinExistence type="predicted"/>
<evidence type="ECO:0000313" key="2">
    <source>
        <dbReference type="EMBL" id="KAJ1146250.1"/>
    </source>
</evidence>
<feature type="non-terminal residue" evidence="2">
    <location>
        <position position="64"/>
    </location>
</feature>
<accession>A0AAV7R1W4</accession>